<dbReference type="InterPro" id="IPR002575">
    <property type="entry name" value="Aminoglycoside_PTrfase"/>
</dbReference>
<dbReference type="InterPro" id="IPR011009">
    <property type="entry name" value="Kinase-like_dom_sf"/>
</dbReference>
<organism evidence="2 3">
    <name type="scientific">Vallicoccus soli</name>
    <dbReference type="NCBI Taxonomy" id="2339232"/>
    <lineage>
        <taxon>Bacteria</taxon>
        <taxon>Bacillati</taxon>
        <taxon>Actinomycetota</taxon>
        <taxon>Actinomycetes</taxon>
        <taxon>Motilibacterales</taxon>
        <taxon>Vallicoccaceae</taxon>
        <taxon>Vallicoccus</taxon>
    </lineage>
</organism>
<dbReference type="OrthoDB" id="9797603at2"/>
<keyword evidence="3" id="KW-1185">Reference proteome</keyword>
<dbReference type="EMBL" id="QZEZ01000001">
    <property type="protein sequence ID" value="RJK97912.1"/>
    <property type="molecule type" value="Genomic_DNA"/>
</dbReference>
<dbReference type="Gene3D" id="3.90.1200.10">
    <property type="match status" value="1"/>
</dbReference>
<name>A0A3A3Z3D2_9ACTN</name>
<proteinExistence type="predicted"/>
<protein>
    <recommendedName>
        <fullName evidence="1">Aminoglycoside phosphotransferase domain-containing protein</fullName>
    </recommendedName>
</protein>
<dbReference type="Pfam" id="PF01636">
    <property type="entry name" value="APH"/>
    <property type="match status" value="1"/>
</dbReference>
<dbReference type="AlphaFoldDB" id="A0A3A3Z3D2"/>
<dbReference type="RefSeq" id="WP_119948838.1">
    <property type="nucleotide sequence ID" value="NZ_QZEZ01000001.1"/>
</dbReference>
<sequence>MRELPAPLVRELHGLGVDPARLVEAPAAGPPSPVRHLAGDGVVVDVASAPDGVRRVLLELRGRAWAAGQGVRTVPVLRADAAGRWAVSAAVRPTASAGADYVLAALEAARRVARAAPPPAAGPAASTWRAPRRTVLARAARARAAGVPLLRLRRARGRAAALPVAAAAHGDFHARNVLGTADGVLVVDWEHLGPAPAGTDAVRLWTTLRRQDDRDLLLEHLLRGRTPVLAPAVLADLLEHLGLRLWAENVSSPRSHQRRDDREHARQVAAEARALAADLRGRGAGRRASRSS</sequence>
<gene>
    <name evidence="2" type="ORF">D5H78_02795</name>
</gene>
<accession>A0A3A3Z3D2</accession>
<dbReference type="Proteomes" id="UP000265614">
    <property type="component" value="Unassembled WGS sequence"/>
</dbReference>
<comment type="caution">
    <text evidence="2">The sequence shown here is derived from an EMBL/GenBank/DDBJ whole genome shotgun (WGS) entry which is preliminary data.</text>
</comment>
<evidence type="ECO:0000259" key="1">
    <source>
        <dbReference type="Pfam" id="PF01636"/>
    </source>
</evidence>
<evidence type="ECO:0000313" key="2">
    <source>
        <dbReference type="EMBL" id="RJK97912.1"/>
    </source>
</evidence>
<reference evidence="2 3" key="1">
    <citation type="submission" date="2018-09" db="EMBL/GenBank/DDBJ databases">
        <title>YIM 75000 draft genome.</title>
        <authorList>
            <person name="Tang S."/>
            <person name="Feng Y."/>
        </authorList>
    </citation>
    <scope>NUCLEOTIDE SEQUENCE [LARGE SCALE GENOMIC DNA]</scope>
    <source>
        <strain evidence="2 3">YIM 75000</strain>
    </source>
</reference>
<feature type="domain" description="Aminoglycoside phosphotransferase" evidence="1">
    <location>
        <begin position="52"/>
        <end position="226"/>
    </location>
</feature>
<dbReference type="SUPFAM" id="SSF56112">
    <property type="entry name" value="Protein kinase-like (PK-like)"/>
    <property type="match status" value="1"/>
</dbReference>
<evidence type="ECO:0000313" key="3">
    <source>
        <dbReference type="Proteomes" id="UP000265614"/>
    </source>
</evidence>